<dbReference type="GO" id="GO:0008080">
    <property type="term" value="F:N-acetyltransferase activity"/>
    <property type="evidence" value="ECO:0007669"/>
    <property type="project" value="InterPro"/>
</dbReference>
<accession>A0A7M1B9R3</accession>
<dbReference type="Gene3D" id="3.40.630.30">
    <property type="match status" value="1"/>
</dbReference>
<evidence type="ECO:0000313" key="5">
    <source>
        <dbReference type="Proteomes" id="UP000593580"/>
    </source>
</evidence>
<protein>
    <submittedName>
        <fullName evidence="4">GNAT family N-acetyltransferase</fullName>
    </submittedName>
</protein>
<dbReference type="InterPro" id="IPR000182">
    <property type="entry name" value="GNAT_dom"/>
</dbReference>
<evidence type="ECO:0000256" key="1">
    <source>
        <dbReference type="ARBA" id="ARBA00022679"/>
    </source>
</evidence>
<dbReference type="InterPro" id="IPR016181">
    <property type="entry name" value="Acyl_CoA_acyltransferase"/>
</dbReference>
<evidence type="ECO:0000256" key="2">
    <source>
        <dbReference type="ARBA" id="ARBA00023315"/>
    </source>
</evidence>
<keyword evidence="5" id="KW-1185">Reference proteome</keyword>
<dbReference type="AlphaFoldDB" id="A0A7M1B9R3"/>
<dbReference type="SUPFAM" id="SSF55729">
    <property type="entry name" value="Acyl-CoA N-acyltransferases (Nat)"/>
    <property type="match status" value="1"/>
</dbReference>
<proteinExistence type="predicted"/>
<organism evidence="4 5">
    <name type="scientific">Sulfurimonas paralvinellae</name>
    <dbReference type="NCBI Taxonomy" id="317658"/>
    <lineage>
        <taxon>Bacteria</taxon>
        <taxon>Pseudomonadati</taxon>
        <taxon>Campylobacterota</taxon>
        <taxon>Epsilonproteobacteria</taxon>
        <taxon>Campylobacterales</taxon>
        <taxon>Sulfurimonadaceae</taxon>
        <taxon>Sulfurimonas</taxon>
    </lineage>
</organism>
<evidence type="ECO:0000313" key="4">
    <source>
        <dbReference type="EMBL" id="QOP46460.1"/>
    </source>
</evidence>
<dbReference type="RefSeq" id="WP_193110720.1">
    <property type="nucleotide sequence ID" value="NZ_CP041406.1"/>
</dbReference>
<dbReference type="Pfam" id="PF00583">
    <property type="entry name" value="Acetyltransf_1"/>
    <property type="match status" value="1"/>
</dbReference>
<dbReference type="Proteomes" id="UP000593580">
    <property type="component" value="Chromosome"/>
</dbReference>
<dbReference type="EMBL" id="CP041406">
    <property type="protein sequence ID" value="QOP46460.1"/>
    <property type="molecule type" value="Genomic_DNA"/>
</dbReference>
<dbReference type="PANTHER" id="PTHR43626">
    <property type="entry name" value="ACYL-COA N-ACYLTRANSFERASE"/>
    <property type="match status" value="1"/>
</dbReference>
<reference evidence="4 5" key="1">
    <citation type="submission" date="2019-07" db="EMBL/GenBank/DDBJ databases">
        <title>Sulfurimonas paralvinellae sp. nov., a novel mesophilic, hydrogen- and sulfur-oxidizing chemolithoautotroph within the Epsilonproteo- bacteria isolated from a deep-sea hydrothermal vent polychaete nest, reclassification of Thiomicrospira denitrificans as Sulfurimonas denitrificans comb. nov. and emended description of the genus Sulfurimonas.</title>
        <authorList>
            <person name="Wang S."/>
            <person name="Jiang L."/>
            <person name="Shao Z."/>
        </authorList>
    </citation>
    <scope>NUCLEOTIDE SEQUENCE [LARGE SCALE GENOMIC DNA]</scope>
    <source>
        <strain evidence="4 5">GO25</strain>
    </source>
</reference>
<dbReference type="KEGG" id="spal:FM071_09200"/>
<feature type="domain" description="N-acetyltransferase" evidence="3">
    <location>
        <begin position="7"/>
        <end position="145"/>
    </location>
</feature>
<dbReference type="PANTHER" id="PTHR43626:SF4">
    <property type="entry name" value="GCN5-RELATED N-ACETYLTRANSFERASE 2, CHLOROPLASTIC"/>
    <property type="match status" value="1"/>
</dbReference>
<gene>
    <name evidence="4" type="ORF">FM071_09200</name>
</gene>
<dbReference type="GO" id="GO:0005737">
    <property type="term" value="C:cytoplasm"/>
    <property type="evidence" value="ECO:0007669"/>
    <property type="project" value="TreeGrafter"/>
</dbReference>
<dbReference type="InterPro" id="IPR045039">
    <property type="entry name" value="NSI-like"/>
</dbReference>
<sequence length="147" mass="16880">MENKAIRWVYDCESIDYNELSNLYKITLLGDKKAEDLKVVFSNSLYKCFVYVEEKLIGVGRALADGVDCSYICDVAIHPRYQGQGIGKSIVGKLVEFSNGYNKIILYSYPGKEDFYRKLGFAKMNTAMAIFKNQEQAFEWQLLQKVI</sequence>
<name>A0A7M1B9R3_9BACT</name>
<evidence type="ECO:0000259" key="3">
    <source>
        <dbReference type="PROSITE" id="PS51186"/>
    </source>
</evidence>
<keyword evidence="2" id="KW-0012">Acyltransferase</keyword>
<keyword evidence="1 4" id="KW-0808">Transferase</keyword>
<dbReference type="PROSITE" id="PS51186">
    <property type="entry name" value="GNAT"/>
    <property type="match status" value="1"/>
</dbReference>
<dbReference type="CDD" id="cd04301">
    <property type="entry name" value="NAT_SF"/>
    <property type="match status" value="1"/>
</dbReference>